<feature type="domain" description="AFP-like" evidence="2">
    <location>
        <begin position="284"/>
        <end position="334"/>
    </location>
</feature>
<dbReference type="InterPro" id="IPR020007">
    <property type="entry name" value="NeuB/NeuA"/>
</dbReference>
<name>A0A2N7VFE0_9BURK</name>
<dbReference type="SMART" id="SM00858">
    <property type="entry name" value="SAF"/>
    <property type="match status" value="1"/>
</dbReference>
<dbReference type="InterPro" id="IPR013974">
    <property type="entry name" value="SAF"/>
</dbReference>
<dbReference type="InterPro" id="IPR013785">
    <property type="entry name" value="Aldolase_TIM"/>
</dbReference>
<dbReference type="InterPro" id="IPR006190">
    <property type="entry name" value="SAF_AFP_Neu5Ac"/>
</dbReference>
<dbReference type="RefSeq" id="WP_102648278.1">
    <property type="nucleotide sequence ID" value="NZ_PNYA01000028.1"/>
</dbReference>
<protein>
    <submittedName>
        <fullName evidence="3">N-acetylneuraminate synthase</fullName>
    </submittedName>
</protein>
<evidence type="ECO:0000313" key="4">
    <source>
        <dbReference type="Proteomes" id="UP000235616"/>
    </source>
</evidence>
<sequence>MTPHCTVIAEAGVNHNGSIDLAYQLIDAAAAAGVDYVKFQTFRAEALATRAAPKAAYQQATTGSGESQLAMLKRLELPLEAFADLAAYCAKCGVAFMSTPFDLEAANFLDGIGMAAFKVSSGDLTNTPFLRALGAKGKPVILSSGMATLGEVEQAVQTLESAGLAISDITLLHCTTEYPAPAEEVNLRAMQTLRAAFPGATIGYSDHTQGIEIPIAATALGAQVIEKHFTLDRTMEGPDHKASLEPGELAAMVRAIRRVSAALGDGRKRPTPSELPNRAVARKSIVAARPIAKGETLSADNLAVRRPGNGLSPTRWDEIIGTTATRDYAQDEPL</sequence>
<dbReference type="GO" id="GO:0016051">
    <property type="term" value="P:carbohydrate biosynthetic process"/>
    <property type="evidence" value="ECO:0007669"/>
    <property type="project" value="InterPro"/>
</dbReference>
<comment type="caution">
    <text evidence="3">The sequence shown here is derived from an EMBL/GenBank/DDBJ whole genome shotgun (WGS) entry which is preliminary data.</text>
</comment>
<dbReference type="Pfam" id="PF08666">
    <property type="entry name" value="SAF"/>
    <property type="match status" value="1"/>
</dbReference>
<dbReference type="Proteomes" id="UP000235616">
    <property type="component" value="Unassembled WGS sequence"/>
</dbReference>
<evidence type="ECO:0000313" key="3">
    <source>
        <dbReference type="EMBL" id="PMS15868.1"/>
    </source>
</evidence>
<keyword evidence="4" id="KW-1185">Reference proteome</keyword>
<dbReference type="InterPro" id="IPR051690">
    <property type="entry name" value="PseI-like"/>
</dbReference>
<proteinExistence type="predicted"/>
<dbReference type="PANTHER" id="PTHR42966:SF1">
    <property type="entry name" value="SIALIC ACID SYNTHASE"/>
    <property type="match status" value="1"/>
</dbReference>
<accession>A0A2N7VFE0</accession>
<evidence type="ECO:0000259" key="2">
    <source>
        <dbReference type="PROSITE" id="PS50844"/>
    </source>
</evidence>
<dbReference type="NCBIfam" id="TIGR03569">
    <property type="entry name" value="NeuB_NnaB"/>
    <property type="match status" value="1"/>
</dbReference>
<dbReference type="OrthoDB" id="9781701at2"/>
<dbReference type="InterPro" id="IPR036732">
    <property type="entry name" value="AFP_Neu5c_C_sf"/>
</dbReference>
<dbReference type="GO" id="GO:0047444">
    <property type="term" value="F:N-acylneuraminate-9-phosphate synthase activity"/>
    <property type="evidence" value="ECO:0007669"/>
    <property type="project" value="TreeGrafter"/>
</dbReference>
<dbReference type="Gene3D" id="3.20.20.70">
    <property type="entry name" value="Aldolase class I"/>
    <property type="match status" value="1"/>
</dbReference>
<dbReference type="Gene3D" id="3.90.1210.10">
    <property type="entry name" value="Antifreeze-like/N-acetylneuraminic acid synthase C-terminal domain"/>
    <property type="match status" value="1"/>
</dbReference>
<dbReference type="AlphaFoldDB" id="A0A2N7VFE0"/>
<dbReference type="InterPro" id="IPR013132">
    <property type="entry name" value="PseI/NeuA/B-like_N"/>
</dbReference>
<organism evidence="3 4">
    <name type="scientific">Trinickia dabaoshanensis</name>
    <dbReference type="NCBI Taxonomy" id="564714"/>
    <lineage>
        <taxon>Bacteria</taxon>
        <taxon>Pseudomonadati</taxon>
        <taxon>Pseudomonadota</taxon>
        <taxon>Betaproteobacteria</taxon>
        <taxon>Burkholderiales</taxon>
        <taxon>Burkholderiaceae</taxon>
        <taxon>Trinickia</taxon>
    </lineage>
</organism>
<dbReference type="PROSITE" id="PS50844">
    <property type="entry name" value="AFP_LIKE"/>
    <property type="match status" value="1"/>
</dbReference>
<dbReference type="SUPFAM" id="SSF51569">
    <property type="entry name" value="Aldolase"/>
    <property type="match status" value="1"/>
</dbReference>
<feature type="region of interest" description="Disordered" evidence="1">
    <location>
        <begin position="304"/>
        <end position="334"/>
    </location>
</feature>
<dbReference type="EMBL" id="PNYA01000028">
    <property type="protein sequence ID" value="PMS15868.1"/>
    <property type="molecule type" value="Genomic_DNA"/>
</dbReference>
<reference evidence="3 4" key="1">
    <citation type="submission" date="2018-01" db="EMBL/GenBank/DDBJ databases">
        <title>Whole genome analyses suggest that Burkholderia sensu lato contains two further novel genera in the rhizoxinica-symbiotica group Mycetohabitans gen. nov., and Trinickia gen. nov.: implications for the evolution of diazotrophy and nodulation in the Burkholderiaceae.</title>
        <authorList>
            <person name="Estrada-de los Santos P."/>
            <person name="Palmer M."/>
            <person name="Chavez-Ramirez B."/>
            <person name="Beukes C."/>
            <person name="Steenkamp E.T."/>
            <person name="Hirsch A.M."/>
            <person name="Manyaka P."/>
            <person name="Maluk M."/>
            <person name="Lafos M."/>
            <person name="Crook M."/>
            <person name="Gross E."/>
            <person name="Simon M.F."/>
            <person name="Bueno dos Reis Junior F."/>
            <person name="Poole P.S."/>
            <person name="Venter S.N."/>
            <person name="James E.K."/>
        </authorList>
    </citation>
    <scope>NUCLEOTIDE SEQUENCE [LARGE SCALE GENOMIC DNA]</scope>
    <source>
        <strain evidence="3 4">GIMN1.004</strain>
    </source>
</reference>
<dbReference type="SUPFAM" id="SSF51269">
    <property type="entry name" value="AFP III-like domain"/>
    <property type="match status" value="1"/>
</dbReference>
<evidence type="ECO:0000256" key="1">
    <source>
        <dbReference type="SAM" id="MobiDB-lite"/>
    </source>
</evidence>
<dbReference type="PANTHER" id="PTHR42966">
    <property type="entry name" value="N-ACETYLNEURAMINATE SYNTHASE"/>
    <property type="match status" value="1"/>
</dbReference>
<dbReference type="Pfam" id="PF03102">
    <property type="entry name" value="NeuB"/>
    <property type="match status" value="1"/>
</dbReference>
<dbReference type="InterPro" id="IPR057736">
    <property type="entry name" value="SAF_PseI/NeuA/NeuB"/>
</dbReference>
<dbReference type="CDD" id="cd11615">
    <property type="entry name" value="SAF_NeuB_like"/>
    <property type="match status" value="1"/>
</dbReference>
<gene>
    <name evidence="3" type="primary">neuB</name>
    <name evidence="3" type="ORF">C0Z18_25685</name>
</gene>